<proteinExistence type="predicted"/>
<dbReference type="RefSeq" id="WP_008201127.1">
    <property type="nucleotide sequence ID" value="NZ_BHVO01000004.1"/>
</dbReference>
<comment type="caution">
    <text evidence="1">The sequence shown here is derived from an EMBL/GenBank/DDBJ whole genome shotgun (WGS) entry which is preliminary data.</text>
</comment>
<dbReference type="AlphaFoldDB" id="A0A5A5R028"/>
<accession>A0A5A5R028</accession>
<sequence>MQQVTIELPTTIINALAAYNQEHKVSSSDTVQTAIESFLIAKGYLSKPKKSFHLSPAPKGSGYTDTSINHDAVLAEFTLSHKLPRLHNNHI</sequence>
<dbReference type="EMBL" id="BHVO01000004">
    <property type="protein sequence ID" value="GCA68974.1"/>
    <property type="molecule type" value="Genomic_DNA"/>
</dbReference>
<evidence type="ECO:0000313" key="1">
    <source>
        <dbReference type="EMBL" id="GCA68974.1"/>
    </source>
</evidence>
<protein>
    <submittedName>
        <fullName evidence="1">Uncharacterized protein</fullName>
    </submittedName>
</protein>
<reference evidence="1 2" key="1">
    <citation type="submission" date="2018-09" db="EMBL/GenBank/DDBJ databases">
        <title>Evolutionary history of phycoerythrin pigmentation in the water bloom-forming cyanobacterium Microcystis aeruginosa.</title>
        <authorList>
            <person name="Tanabe Y."/>
            <person name="Tanabe Y."/>
            <person name="Yamaguchi H."/>
        </authorList>
    </citation>
    <scope>NUCLEOTIDE SEQUENCE [LARGE SCALE GENOMIC DNA]</scope>
    <source>
        <strain evidence="1 2">NIES-2519</strain>
    </source>
</reference>
<evidence type="ECO:0000313" key="2">
    <source>
        <dbReference type="Proteomes" id="UP000323569"/>
    </source>
</evidence>
<dbReference type="Proteomes" id="UP000323569">
    <property type="component" value="Unassembled WGS sequence"/>
</dbReference>
<gene>
    <name evidence="1" type="ORF">MiYa_00496</name>
</gene>
<name>A0A5A5R028_MICAE</name>
<organism evidence="1 2">
    <name type="scientific">Microcystis aeruginosa NIES-2519</name>
    <dbReference type="NCBI Taxonomy" id="2303981"/>
    <lineage>
        <taxon>Bacteria</taxon>
        <taxon>Bacillati</taxon>
        <taxon>Cyanobacteriota</taxon>
        <taxon>Cyanophyceae</taxon>
        <taxon>Oscillatoriophycideae</taxon>
        <taxon>Chroococcales</taxon>
        <taxon>Microcystaceae</taxon>
        <taxon>Microcystis</taxon>
    </lineage>
</organism>